<organism evidence="2 3">
    <name type="scientific">Halosolutus amylolyticus</name>
    <dbReference type="NCBI Taxonomy" id="2932267"/>
    <lineage>
        <taxon>Archaea</taxon>
        <taxon>Methanobacteriati</taxon>
        <taxon>Methanobacteriota</taxon>
        <taxon>Stenosarchaea group</taxon>
        <taxon>Halobacteria</taxon>
        <taxon>Halobacteriales</taxon>
        <taxon>Natrialbaceae</taxon>
        <taxon>Halosolutus</taxon>
    </lineage>
</organism>
<keyword evidence="1" id="KW-0812">Transmembrane</keyword>
<keyword evidence="1" id="KW-1133">Transmembrane helix</keyword>
<dbReference type="RefSeq" id="WP_250138408.1">
    <property type="nucleotide sequence ID" value="NZ_JALIQP010000001.1"/>
</dbReference>
<sequence length="66" mass="6807">MTQRHDRKPFASSLFVTGVTMVLASVATAVWMFRLGDIVTALGLGLLVVAGLLLAGIGLPPEAAAN</sequence>
<name>A0ABD5PV32_9EURY</name>
<evidence type="ECO:0000313" key="2">
    <source>
        <dbReference type="EMBL" id="MFC4543824.1"/>
    </source>
</evidence>
<dbReference type="Proteomes" id="UP001595898">
    <property type="component" value="Unassembled WGS sequence"/>
</dbReference>
<protein>
    <submittedName>
        <fullName evidence="2">Uncharacterized protein</fullName>
    </submittedName>
</protein>
<dbReference type="AlphaFoldDB" id="A0ABD5PV32"/>
<keyword evidence="1" id="KW-0472">Membrane</keyword>
<evidence type="ECO:0000256" key="1">
    <source>
        <dbReference type="SAM" id="Phobius"/>
    </source>
</evidence>
<evidence type="ECO:0000313" key="3">
    <source>
        <dbReference type="Proteomes" id="UP001595898"/>
    </source>
</evidence>
<accession>A0ABD5PV32</accession>
<reference evidence="2 3" key="1">
    <citation type="journal article" date="2019" name="Int. J. Syst. Evol. Microbiol.">
        <title>The Global Catalogue of Microorganisms (GCM) 10K type strain sequencing project: providing services to taxonomists for standard genome sequencing and annotation.</title>
        <authorList>
            <consortium name="The Broad Institute Genomics Platform"/>
            <consortium name="The Broad Institute Genome Sequencing Center for Infectious Disease"/>
            <person name="Wu L."/>
            <person name="Ma J."/>
        </authorList>
    </citation>
    <scope>NUCLEOTIDE SEQUENCE [LARGE SCALE GENOMIC DNA]</scope>
    <source>
        <strain evidence="2 3">WLHS5</strain>
    </source>
</reference>
<comment type="caution">
    <text evidence="2">The sequence shown here is derived from an EMBL/GenBank/DDBJ whole genome shotgun (WGS) entry which is preliminary data.</text>
</comment>
<feature type="transmembrane region" description="Helical" evidence="1">
    <location>
        <begin position="38"/>
        <end position="59"/>
    </location>
</feature>
<keyword evidence="3" id="KW-1185">Reference proteome</keyword>
<gene>
    <name evidence="2" type="ORF">ACFO5R_18010</name>
</gene>
<proteinExistence type="predicted"/>
<dbReference type="EMBL" id="JBHSFA010000009">
    <property type="protein sequence ID" value="MFC4543824.1"/>
    <property type="molecule type" value="Genomic_DNA"/>
</dbReference>
<feature type="transmembrane region" description="Helical" evidence="1">
    <location>
        <begin position="12"/>
        <end position="32"/>
    </location>
</feature>